<keyword evidence="1" id="KW-0472">Membrane</keyword>
<evidence type="ECO:0000313" key="3">
    <source>
        <dbReference type="Proteomes" id="UP000284706"/>
    </source>
</evidence>
<accession>A0A409YBY9</accession>
<feature type="transmembrane region" description="Helical" evidence="1">
    <location>
        <begin position="12"/>
        <end position="36"/>
    </location>
</feature>
<dbReference type="AlphaFoldDB" id="A0A409YBY9"/>
<dbReference type="InParanoid" id="A0A409YBY9"/>
<keyword evidence="3" id="KW-1185">Reference proteome</keyword>
<organism evidence="2 3">
    <name type="scientific">Gymnopilus dilepis</name>
    <dbReference type="NCBI Taxonomy" id="231916"/>
    <lineage>
        <taxon>Eukaryota</taxon>
        <taxon>Fungi</taxon>
        <taxon>Dikarya</taxon>
        <taxon>Basidiomycota</taxon>
        <taxon>Agaricomycotina</taxon>
        <taxon>Agaricomycetes</taxon>
        <taxon>Agaricomycetidae</taxon>
        <taxon>Agaricales</taxon>
        <taxon>Agaricineae</taxon>
        <taxon>Hymenogastraceae</taxon>
        <taxon>Gymnopilus</taxon>
    </lineage>
</organism>
<evidence type="ECO:0000256" key="1">
    <source>
        <dbReference type="SAM" id="Phobius"/>
    </source>
</evidence>
<evidence type="ECO:0000313" key="2">
    <source>
        <dbReference type="EMBL" id="PPR00524.1"/>
    </source>
</evidence>
<reference evidence="2 3" key="1">
    <citation type="journal article" date="2018" name="Evol. Lett.">
        <title>Horizontal gene cluster transfer increased hallucinogenic mushroom diversity.</title>
        <authorList>
            <person name="Reynolds H.T."/>
            <person name="Vijayakumar V."/>
            <person name="Gluck-Thaler E."/>
            <person name="Korotkin H.B."/>
            <person name="Matheny P.B."/>
            <person name="Slot J.C."/>
        </authorList>
    </citation>
    <scope>NUCLEOTIDE SEQUENCE [LARGE SCALE GENOMIC DNA]</scope>
    <source>
        <strain evidence="2 3">SRW20</strain>
    </source>
</reference>
<keyword evidence="1" id="KW-1133">Transmembrane helix</keyword>
<proteinExistence type="predicted"/>
<dbReference type="EMBL" id="NHYE01001003">
    <property type="protein sequence ID" value="PPR00524.1"/>
    <property type="molecule type" value="Genomic_DNA"/>
</dbReference>
<comment type="caution">
    <text evidence="2">The sequence shown here is derived from an EMBL/GenBank/DDBJ whole genome shotgun (WGS) entry which is preliminary data.</text>
</comment>
<dbReference type="Proteomes" id="UP000284706">
    <property type="component" value="Unassembled WGS sequence"/>
</dbReference>
<keyword evidence="1" id="KW-0812">Transmembrane</keyword>
<gene>
    <name evidence="2" type="ORF">CVT26_009910</name>
</gene>
<sequence>MATYLSSADSLLLLRHSLSSLAVRVLISVTFLSFILPMPPQRSKARALLGMSIMLAHHDRALWEILEEAPQEKQSLTVPKGA</sequence>
<protein>
    <submittedName>
        <fullName evidence="2">Uncharacterized protein</fullName>
    </submittedName>
</protein>
<name>A0A409YBY9_9AGAR</name>